<protein>
    <submittedName>
        <fullName evidence="2">Heat-shock protein</fullName>
    </submittedName>
</protein>
<dbReference type="STRING" id="346185.AAY42_06720"/>
<keyword evidence="3" id="KW-1185">Reference proteome</keyword>
<name>A0A0Q1DL25_9FLAO</name>
<dbReference type="PATRIC" id="fig|1547436.3.peg.1391"/>
<reference evidence="2 3" key="1">
    <citation type="submission" date="2015-04" db="EMBL/GenBank/DDBJ databases">
        <title>Complete genome of flavobacterium.</title>
        <authorList>
            <person name="Kwon Y.M."/>
            <person name="Kim S.-J."/>
        </authorList>
    </citation>
    <scope>NUCLEOTIDE SEQUENCE [LARGE SCALE GENOMIC DNA]</scope>
    <source>
        <strain evidence="2 3">DK169</strain>
    </source>
</reference>
<dbReference type="Pfam" id="PF17931">
    <property type="entry name" value="TetR_C_23"/>
    <property type="match status" value="1"/>
</dbReference>
<evidence type="ECO:0000259" key="1">
    <source>
        <dbReference type="Pfam" id="PF17931"/>
    </source>
</evidence>
<dbReference type="RefSeq" id="WP_055393551.1">
    <property type="nucleotide sequence ID" value="NZ_LCTZ01000002.1"/>
</dbReference>
<dbReference type="Proteomes" id="UP000050827">
    <property type="component" value="Unassembled WGS sequence"/>
</dbReference>
<dbReference type="InterPro" id="IPR041673">
    <property type="entry name" value="TetR_C_23"/>
</dbReference>
<dbReference type="OrthoDB" id="977687at2"/>
<proteinExistence type="predicted"/>
<organism evidence="2 3">
    <name type="scientific">Flagellimonas eckloniae</name>
    <dbReference type="NCBI Taxonomy" id="346185"/>
    <lineage>
        <taxon>Bacteria</taxon>
        <taxon>Pseudomonadati</taxon>
        <taxon>Bacteroidota</taxon>
        <taxon>Flavobacteriia</taxon>
        <taxon>Flavobacteriales</taxon>
        <taxon>Flavobacteriaceae</taxon>
        <taxon>Flagellimonas</taxon>
    </lineage>
</organism>
<evidence type="ECO:0000313" key="2">
    <source>
        <dbReference type="EMBL" id="KQC29612.1"/>
    </source>
</evidence>
<dbReference type="InterPro" id="IPR036271">
    <property type="entry name" value="Tet_transcr_reg_TetR-rel_C_sf"/>
</dbReference>
<dbReference type="AlphaFoldDB" id="A0A0Q1DL25"/>
<dbReference type="InterPro" id="IPR009057">
    <property type="entry name" value="Homeodomain-like_sf"/>
</dbReference>
<dbReference type="Gene3D" id="1.10.357.10">
    <property type="entry name" value="Tetracycline Repressor, domain 2"/>
    <property type="match status" value="1"/>
</dbReference>
<sequence>MANTPNSKVTEEKIINWFMNTVLEHEAIPKSIFKFCKENKIKEEDFYNYFGSFEGLQHAIWEKFYGNTISIMQKNEAYDGMTNEEKMLTFFFTFFESLTLNRSYVLFVLKESKNTMDKMGQLKGLRKNIKEFASELIEERNSEKNLKILNQSPQLFSEGAWVQFLFLLKFWMDDNSAGFEKTDIAIEKSVTTIFQVFENTPLEKIIDFGKFLYKEKFA</sequence>
<accession>A0A0Q1DL25</accession>
<dbReference type="SUPFAM" id="SSF46689">
    <property type="entry name" value="Homeodomain-like"/>
    <property type="match status" value="1"/>
</dbReference>
<feature type="domain" description="Tetracyclin repressor-like C-terminal" evidence="1">
    <location>
        <begin position="86"/>
        <end position="212"/>
    </location>
</feature>
<gene>
    <name evidence="2" type="ORF">AAY42_06720</name>
</gene>
<comment type="caution">
    <text evidence="2">The sequence shown here is derived from an EMBL/GenBank/DDBJ whole genome shotgun (WGS) entry which is preliminary data.</text>
</comment>
<dbReference type="SUPFAM" id="SSF48498">
    <property type="entry name" value="Tetracyclin repressor-like, C-terminal domain"/>
    <property type="match status" value="1"/>
</dbReference>
<dbReference type="EMBL" id="LCTZ01000002">
    <property type="protein sequence ID" value="KQC29612.1"/>
    <property type="molecule type" value="Genomic_DNA"/>
</dbReference>
<evidence type="ECO:0000313" key="3">
    <source>
        <dbReference type="Proteomes" id="UP000050827"/>
    </source>
</evidence>